<sequence>MDVEPHAIRVLITGFGPFHKFNENPSWMSVKPLHNTVLYTDPPVDLVMQDDQAIITDDMEEPPRPQPIHITALEVPMSYQAVLAITPGLHARPPILPLSNDPDYVFPPPPPNGYDFMFHVGLAGRGPLRLEKLAHKNGYRMKDADGQYAPAVLLPKDVSRDDALEDGRMQQFLGMMAQLSQPHGSTVGEGVSDGVEIPPNRGFGKGYENFPDEIHTEIDVAKLIQHMKEAGIESAYSSMDAGHYLSDFIFYCSLAEAKRMSSRQEKFKDRGSPTKSAPVLSMHCPPVDQPLGTEEVTEAIKRVVLWVCSRLHQ</sequence>
<dbReference type="Gene3D" id="3.40.630.20">
    <property type="entry name" value="Peptidase C15, pyroglutamyl peptidase I-like"/>
    <property type="match status" value="1"/>
</dbReference>
<evidence type="ECO:0000313" key="6">
    <source>
        <dbReference type="EMBL" id="KZT11055.1"/>
    </source>
</evidence>
<feature type="region of interest" description="Disordered" evidence="5">
    <location>
        <begin position="262"/>
        <end position="285"/>
    </location>
</feature>
<feature type="compositionally biased region" description="Basic and acidic residues" evidence="5">
    <location>
        <begin position="262"/>
        <end position="272"/>
    </location>
</feature>
<name>A0A165GZV1_9APHY</name>
<proteinExistence type="inferred from homology"/>
<accession>A0A165GZV1</accession>
<protein>
    <submittedName>
        <fullName evidence="6">Peptidase C15 pyroglutamyl peptidase I-like protein</fullName>
    </submittedName>
</protein>
<keyword evidence="4" id="KW-0788">Thiol protease</keyword>
<organism evidence="6 7">
    <name type="scientific">Laetiporus sulphureus 93-53</name>
    <dbReference type="NCBI Taxonomy" id="1314785"/>
    <lineage>
        <taxon>Eukaryota</taxon>
        <taxon>Fungi</taxon>
        <taxon>Dikarya</taxon>
        <taxon>Basidiomycota</taxon>
        <taxon>Agaricomycotina</taxon>
        <taxon>Agaricomycetes</taxon>
        <taxon>Polyporales</taxon>
        <taxon>Laetiporus</taxon>
    </lineage>
</organism>
<dbReference type="PANTHER" id="PTHR23402">
    <property type="entry name" value="PROTEASE FAMILY C15 PYROGLUTAMYL-PEPTIDASE I-RELATED"/>
    <property type="match status" value="1"/>
</dbReference>
<dbReference type="SUPFAM" id="SSF53182">
    <property type="entry name" value="Pyrrolidone carboxyl peptidase (pyroglutamate aminopeptidase)"/>
    <property type="match status" value="1"/>
</dbReference>
<dbReference type="GO" id="GO:0006508">
    <property type="term" value="P:proteolysis"/>
    <property type="evidence" value="ECO:0007669"/>
    <property type="project" value="UniProtKB-KW"/>
</dbReference>
<evidence type="ECO:0000256" key="2">
    <source>
        <dbReference type="ARBA" id="ARBA00022670"/>
    </source>
</evidence>
<dbReference type="RefSeq" id="XP_040768795.1">
    <property type="nucleotide sequence ID" value="XM_040906172.1"/>
</dbReference>
<dbReference type="OrthoDB" id="407146at2759"/>
<reference evidence="6 7" key="1">
    <citation type="journal article" date="2016" name="Mol. Biol. Evol.">
        <title>Comparative Genomics of Early-Diverging Mushroom-Forming Fungi Provides Insights into the Origins of Lignocellulose Decay Capabilities.</title>
        <authorList>
            <person name="Nagy L.G."/>
            <person name="Riley R."/>
            <person name="Tritt A."/>
            <person name="Adam C."/>
            <person name="Daum C."/>
            <person name="Floudas D."/>
            <person name="Sun H."/>
            <person name="Yadav J.S."/>
            <person name="Pangilinan J."/>
            <person name="Larsson K.H."/>
            <person name="Matsuura K."/>
            <person name="Barry K."/>
            <person name="Labutti K."/>
            <person name="Kuo R."/>
            <person name="Ohm R.A."/>
            <person name="Bhattacharya S.S."/>
            <person name="Shirouzu T."/>
            <person name="Yoshinaga Y."/>
            <person name="Martin F.M."/>
            <person name="Grigoriev I.V."/>
            <person name="Hibbett D.S."/>
        </authorList>
    </citation>
    <scope>NUCLEOTIDE SEQUENCE [LARGE SCALE GENOMIC DNA]</scope>
    <source>
        <strain evidence="6 7">93-53</strain>
    </source>
</reference>
<dbReference type="InterPro" id="IPR036440">
    <property type="entry name" value="Peptidase_C15-like_sf"/>
</dbReference>
<evidence type="ECO:0000256" key="1">
    <source>
        <dbReference type="ARBA" id="ARBA00006641"/>
    </source>
</evidence>
<dbReference type="EMBL" id="KV427608">
    <property type="protein sequence ID" value="KZT11055.1"/>
    <property type="molecule type" value="Genomic_DNA"/>
</dbReference>
<evidence type="ECO:0000256" key="3">
    <source>
        <dbReference type="ARBA" id="ARBA00022801"/>
    </source>
</evidence>
<dbReference type="PANTHER" id="PTHR23402:SF1">
    <property type="entry name" value="PYROGLUTAMYL-PEPTIDASE I"/>
    <property type="match status" value="1"/>
</dbReference>
<dbReference type="InterPro" id="IPR016125">
    <property type="entry name" value="Peptidase_C15-like"/>
</dbReference>
<keyword evidence="2" id="KW-0645">Protease</keyword>
<dbReference type="GeneID" id="63823201"/>
<dbReference type="InParanoid" id="A0A165GZV1"/>
<evidence type="ECO:0000256" key="5">
    <source>
        <dbReference type="SAM" id="MobiDB-lite"/>
    </source>
</evidence>
<comment type="similarity">
    <text evidence="1">Belongs to the peptidase C15 family.</text>
</comment>
<evidence type="ECO:0000313" key="7">
    <source>
        <dbReference type="Proteomes" id="UP000076871"/>
    </source>
</evidence>
<gene>
    <name evidence="6" type="ORF">LAESUDRAFT_693601</name>
</gene>
<dbReference type="Proteomes" id="UP000076871">
    <property type="component" value="Unassembled WGS sequence"/>
</dbReference>
<keyword evidence="3" id="KW-0378">Hydrolase</keyword>
<evidence type="ECO:0000256" key="4">
    <source>
        <dbReference type="ARBA" id="ARBA00022807"/>
    </source>
</evidence>
<keyword evidence="7" id="KW-1185">Reference proteome</keyword>
<dbReference type="GO" id="GO:0008234">
    <property type="term" value="F:cysteine-type peptidase activity"/>
    <property type="evidence" value="ECO:0007669"/>
    <property type="project" value="UniProtKB-KW"/>
</dbReference>
<dbReference type="AlphaFoldDB" id="A0A165GZV1"/>